<dbReference type="Gene3D" id="4.10.240.10">
    <property type="entry name" value="Zn(2)-C6 fungal-type DNA-binding domain"/>
    <property type="match status" value="1"/>
</dbReference>
<dbReference type="PANTHER" id="PTHR31845:SF19">
    <property type="entry name" value="TRANSCRIPTION FACTOR DOMAIN-CONTAINING PROTEIN"/>
    <property type="match status" value="1"/>
</dbReference>
<feature type="domain" description="Zn(2)-C6 fungal-type" evidence="7">
    <location>
        <begin position="10"/>
        <end position="45"/>
    </location>
</feature>
<dbReference type="Pfam" id="PF00172">
    <property type="entry name" value="Zn_clus"/>
    <property type="match status" value="1"/>
</dbReference>
<dbReference type="GO" id="GO:0006351">
    <property type="term" value="P:DNA-templated transcription"/>
    <property type="evidence" value="ECO:0007669"/>
    <property type="project" value="InterPro"/>
</dbReference>
<dbReference type="InterPro" id="IPR001138">
    <property type="entry name" value="Zn2Cys6_DnaBD"/>
</dbReference>
<dbReference type="SUPFAM" id="SSF57701">
    <property type="entry name" value="Zn2/Cys6 DNA-binding domain"/>
    <property type="match status" value="1"/>
</dbReference>
<dbReference type="PROSITE" id="PS50048">
    <property type="entry name" value="ZN2_CY6_FUNGAL_2"/>
    <property type="match status" value="1"/>
</dbReference>
<keyword evidence="5" id="KW-0804">Transcription</keyword>
<dbReference type="AlphaFoldDB" id="A0AAD9FQY4"/>
<comment type="caution">
    <text evidence="8">The sequence shown here is derived from an EMBL/GenBank/DDBJ whole genome shotgun (WGS) entry which is preliminary data.</text>
</comment>
<evidence type="ECO:0000313" key="9">
    <source>
        <dbReference type="Proteomes" id="UP001182556"/>
    </source>
</evidence>
<accession>A0AAD9FQY4</accession>
<dbReference type="CDD" id="cd12148">
    <property type="entry name" value="fungal_TF_MHR"/>
    <property type="match status" value="1"/>
</dbReference>
<dbReference type="GO" id="GO:0000976">
    <property type="term" value="F:transcription cis-regulatory region binding"/>
    <property type="evidence" value="ECO:0007669"/>
    <property type="project" value="TreeGrafter"/>
</dbReference>
<protein>
    <recommendedName>
        <fullName evidence="7">Zn(2)-C6 fungal-type domain-containing protein</fullName>
    </recommendedName>
</protein>
<dbReference type="InterPro" id="IPR007219">
    <property type="entry name" value="XnlR_reg_dom"/>
</dbReference>
<keyword evidence="3" id="KW-0805">Transcription regulation</keyword>
<reference evidence="8" key="1">
    <citation type="submission" date="2023-02" db="EMBL/GenBank/DDBJ databases">
        <title>Identification and recombinant expression of a fungal hydrolase from Papiliotrema laurentii that hydrolyzes apple cutin and clears colloidal polyester polyurethane.</title>
        <authorList>
            <consortium name="DOE Joint Genome Institute"/>
            <person name="Roman V.A."/>
            <person name="Bojanowski C."/>
            <person name="Crable B.R."/>
            <person name="Wagner D.N."/>
            <person name="Hung C.S."/>
            <person name="Nadeau L.J."/>
            <person name="Schratz L."/>
            <person name="Haridas S."/>
            <person name="Pangilinan J."/>
            <person name="Lipzen A."/>
            <person name="Na H."/>
            <person name="Yan M."/>
            <person name="Ng V."/>
            <person name="Grigoriev I.V."/>
            <person name="Spatafora J.W."/>
            <person name="Barlow D."/>
            <person name="Biffinger J."/>
            <person name="Kelley-Loughnane N."/>
            <person name="Varaljay V.A."/>
            <person name="Crookes-Goodson W.J."/>
        </authorList>
    </citation>
    <scope>NUCLEOTIDE SEQUENCE</scope>
    <source>
        <strain evidence="8">5307AH</strain>
    </source>
</reference>
<gene>
    <name evidence="8" type="ORF">DB88DRAFT_485970</name>
</gene>
<dbReference type="PROSITE" id="PS00463">
    <property type="entry name" value="ZN2_CY6_FUNGAL_1"/>
    <property type="match status" value="1"/>
</dbReference>
<evidence type="ECO:0000256" key="1">
    <source>
        <dbReference type="ARBA" id="ARBA00004123"/>
    </source>
</evidence>
<sequence>MSQPPRRRLACEACREHKLKCIPSDENDPHKGCTRCLRLASSCVYVQGRYGSSNKRRRRSSLNRSDTGALAIERQNVFPSMVPAVSSAVKTSSGSMPDYPPRPTSFVPPRAAEREMPFGSFDIDVSAHLDPGLVLSHAASAGPSPSGSIAEELDPIKMQYISQMEAQRLFAAFMSTMDHLVALLDPERYTFDMTRRYPLLFTAILAVSARFFAKGIYRNLLSHAQLAVNRAIQTGTCSLELIQALIILVFWKEPDNRSAWINVGIAVRLGYQLRLHETTMEPRTNLAELGERRRTWWCLSCADRAYAELANLPTAIAFEHCGEVLIEPSQYRLANDAHLACSLASGRVHNLWMEYKQTPTGFTDPGRRLILKDIYGRLREHLRTWFPADPSQSVLAPNDRAFLKSFDLVFCIKVASDLWALAQEGQKADYARQCLDLVAELADVTDQIAQEGILTYMQDTSAALLSAVGLTIHKMIDSFDHEQTHIAAALLKRVARRCVEATFEDTAATALVARFLQHILQLISQESRAVSRRGSPVAGEENVDFNLFDMDVFLRDMFQSNAANGQNLADTITWEALFSDAPPFPQ</sequence>
<dbReference type="Pfam" id="PF04082">
    <property type="entry name" value="Fungal_trans"/>
    <property type="match status" value="1"/>
</dbReference>
<dbReference type="Proteomes" id="UP001182556">
    <property type="component" value="Unassembled WGS sequence"/>
</dbReference>
<keyword evidence="6" id="KW-0539">Nucleus</keyword>
<comment type="subcellular location">
    <subcellularLocation>
        <location evidence="1">Nucleus</location>
    </subcellularLocation>
</comment>
<keyword evidence="9" id="KW-1185">Reference proteome</keyword>
<organism evidence="8 9">
    <name type="scientific">Papiliotrema laurentii</name>
    <name type="common">Cryptococcus laurentii</name>
    <dbReference type="NCBI Taxonomy" id="5418"/>
    <lineage>
        <taxon>Eukaryota</taxon>
        <taxon>Fungi</taxon>
        <taxon>Dikarya</taxon>
        <taxon>Basidiomycota</taxon>
        <taxon>Agaricomycotina</taxon>
        <taxon>Tremellomycetes</taxon>
        <taxon>Tremellales</taxon>
        <taxon>Rhynchogastremaceae</taxon>
        <taxon>Papiliotrema</taxon>
    </lineage>
</organism>
<evidence type="ECO:0000256" key="6">
    <source>
        <dbReference type="ARBA" id="ARBA00023242"/>
    </source>
</evidence>
<evidence type="ECO:0000256" key="4">
    <source>
        <dbReference type="ARBA" id="ARBA00023125"/>
    </source>
</evidence>
<dbReference type="InterPro" id="IPR036864">
    <property type="entry name" value="Zn2-C6_fun-type_DNA-bd_sf"/>
</dbReference>
<keyword evidence="2" id="KW-0479">Metal-binding</keyword>
<dbReference type="GO" id="GO:0008270">
    <property type="term" value="F:zinc ion binding"/>
    <property type="evidence" value="ECO:0007669"/>
    <property type="project" value="InterPro"/>
</dbReference>
<evidence type="ECO:0000256" key="2">
    <source>
        <dbReference type="ARBA" id="ARBA00022723"/>
    </source>
</evidence>
<evidence type="ECO:0000256" key="3">
    <source>
        <dbReference type="ARBA" id="ARBA00023015"/>
    </source>
</evidence>
<dbReference type="CDD" id="cd00067">
    <property type="entry name" value="GAL4"/>
    <property type="match status" value="1"/>
</dbReference>
<dbReference type="GO" id="GO:0000981">
    <property type="term" value="F:DNA-binding transcription factor activity, RNA polymerase II-specific"/>
    <property type="evidence" value="ECO:0007669"/>
    <property type="project" value="InterPro"/>
</dbReference>
<dbReference type="PANTHER" id="PTHR31845">
    <property type="entry name" value="FINGER DOMAIN PROTEIN, PUTATIVE-RELATED"/>
    <property type="match status" value="1"/>
</dbReference>
<name>A0AAD9FQY4_PAPLA</name>
<evidence type="ECO:0000256" key="5">
    <source>
        <dbReference type="ARBA" id="ARBA00023163"/>
    </source>
</evidence>
<evidence type="ECO:0000259" key="7">
    <source>
        <dbReference type="PROSITE" id="PS50048"/>
    </source>
</evidence>
<keyword evidence="4" id="KW-0238">DNA-binding</keyword>
<dbReference type="InterPro" id="IPR051089">
    <property type="entry name" value="prtT"/>
</dbReference>
<dbReference type="GO" id="GO:0005634">
    <property type="term" value="C:nucleus"/>
    <property type="evidence" value="ECO:0007669"/>
    <property type="project" value="UniProtKB-SubCell"/>
</dbReference>
<proteinExistence type="predicted"/>
<evidence type="ECO:0000313" key="8">
    <source>
        <dbReference type="EMBL" id="KAK1924566.1"/>
    </source>
</evidence>
<dbReference type="EMBL" id="JAODAN010000004">
    <property type="protein sequence ID" value="KAK1924566.1"/>
    <property type="molecule type" value="Genomic_DNA"/>
</dbReference>